<accession>A0A975YQ42</accession>
<protein>
    <submittedName>
        <fullName evidence="1">Uncharacterized protein</fullName>
    </submittedName>
</protein>
<organism evidence="1 2">
    <name type="scientific">Vibrio ostreae</name>
    <dbReference type="NCBI Taxonomy" id="2841925"/>
    <lineage>
        <taxon>Bacteria</taxon>
        <taxon>Pseudomonadati</taxon>
        <taxon>Pseudomonadota</taxon>
        <taxon>Gammaproteobacteria</taxon>
        <taxon>Vibrionales</taxon>
        <taxon>Vibrionaceae</taxon>
        <taxon>Vibrio</taxon>
    </lineage>
</organism>
<sequence length="66" mass="7296">MNPSKASELIEMLRDRLEECCNCIEAGYDITLASGHSITDAELTVEGGRVFIDEANQYLSTIKESN</sequence>
<gene>
    <name evidence="1" type="ORF">KNV97_13685</name>
</gene>
<evidence type="ECO:0000313" key="2">
    <source>
        <dbReference type="Proteomes" id="UP000694232"/>
    </source>
</evidence>
<dbReference type="Proteomes" id="UP000694232">
    <property type="component" value="Chromosome 1"/>
</dbReference>
<dbReference type="RefSeq" id="WP_218563377.1">
    <property type="nucleotide sequence ID" value="NZ_CP076643.1"/>
</dbReference>
<name>A0A975YQ42_9VIBR</name>
<dbReference type="KEGG" id="vos:KNV97_13685"/>
<evidence type="ECO:0000313" key="1">
    <source>
        <dbReference type="EMBL" id="QXO19231.1"/>
    </source>
</evidence>
<dbReference type="AlphaFoldDB" id="A0A975YQ42"/>
<keyword evidence="2" id="KW-1185">Reference proteome</keyword>
<dbReference type="EMBL" id="CP076643">
    <property type="protein sequence ID" value="QXO19231.1"/>
    <property type="molecule type" value="Genomic_DNA"/>
</dbReference>
<proteinExistence type="predicted"/>
<reference evidence="1" key="1">
    <citation type="submission" date="2021-06" db="EMBL/GenBank/DDBJ databases">
        <title>Vibrio nov. sp., novel gut bacterium isolated from Yellow Sea oyster.</title>
        <authorList>
            <person name="Muhammad N."/>
            <person name="Nguyen T.H."/>
            <person name="Lee Y.-J."/>
            <person name="Ko J."/>
            <person name="Kim S.-G."/>
        </authorList>
    </citation>
    <scope>NUCLEOTIDE SEQUENCE</scope>
    <source>
        <strain evidence="1">OG9-811</strain>
    </source>
</reference>